<proteinExistence type="predicted"/>
<protein>
    <submittedName>
        <fullName evidence="1">Uncharacterized protein</fullName>
    </submittedName>
</protein>
<comment type="caution">
    <text evidence="1">The sequence shown here is derived from an EMBL/GenBank/DDBJ whole genome shotgun (WGS) entry which is preliminary data.</text>
</comment>
<evidence type="ECO:0000313" key="1">
    <source>
        <dbReference type="EMBL" id="OMO95429.1"/>
    </source>
</evidence>
<gene>
    <name evidence="1" type="ORF">CCACVL1_05410</name>
</gene>
<dbReference type="EMBL" id="AWWV01007658">
    <property type="protein sequence ID" value="OMO95429.1"/>
    <property type="molecule type" value="Genomic_DNA"/>
</dbReference>
<organism evidence="1 2">
    <name type="scientific">Corchorus capsularis</name>
    <name type="common">Jute</name>
    <dbReference type="NCBI Taxonomy" id="210143"/>
    <lineage>
        <taxon>Eukaryota</taxon>
        <taxon>Viridiplantae</taxon>
        <taxon>Streptophyta</taxon>
        <taxon>Embryophyta</taxon>
        <taxon>Tracheophyta</taxon>
        <taxon>Spermatophyta</taxon>
        <taxon>Magnoliopsida</taxon>
        <taxon>eudicotyledons</taxon>
        <taxon>Gunneridae</taxon>
        <taxon>Pentapetalae</taxon>
        <taxon>rosids</taxon>
        <taxon>malvids</taxon>
        <taxon>Malvales</taxon>
        <taxon>Malvaceae</taxon>
        <taxon>Grewioideae</taxon>
        <taxon>Apeibeae</taxon>
        <taxon>Corchorus</taxon>
    </lineage>
</organism>
<sequence length="31" mass="3535">MEDFKLNHVVGSYLKLDSPFQVPNGESQIKN</sequence>
<dbReference type="Proteomes" id="UP000188268">
    <property type="component" value="Unassembled WGS sequence"/>
</dbReference>
<dbReference type="AlphaFoldDB" id="A0A1R3JKP7"/>
<name>A0A1R3JKP7_COCAP</name>
<reference evidence="1 2" key="1">
    <citation type="submission" date="2013-09" db="EMBL/GenBank/DDBJ databases">
        <title>Corchorus capsularis genome sequencing.</title>
        <authorList>
            <person name="Alam M."/>
            <person name="Haque M.S."/>
            <person name="Islam M.S."/>
            <person name="Emdad E.M."/>
            <person name="Islam M.M."/>
            <person name="Ahmed B."/>
            <person name="Halim A."/>
            <person name="Hossen Q.M.M."/>
            <person name="Hossain M.Z."/>
            <person name="Ahmed R."/>
            <person name="Khan M.M."/>
            <person name="Islam R."/>
            <person name="Rashid M.M."/>
            <person name="Khan S.A."/>
            <person name="Rahman M.S."/>
            <person name="Alam M."/>
        </authorList>
    </citation>
    <scope>NUCLEOTIDE SEQUENCE [LARGE SCALE GENOMIC DNA]</scope>
    <source>
        <strain evidence="2">cv. CVL-1</strain>
        <tissue evidence="1">Whole seedling</tissue>
    </source>
</reference>
<evidence type="ECO:0000313" key="2">
    <source>
        <dbReference type="Proteomes" id="UP000188268"/>
    </source>
</evidence>
<accession>A0A1R3JKP7</accession>
<keyword evidence="2" id="KW-1185">Reference proteome</keyword>
<dbReference type="Gramene" id="OMO95429">
    <property type="protein sequence ID" value="OMO95429"/>
    <property type="gene ID" value="CCACVL1_05410"/>
</dbReference>